<dbReference type="PROSITE" id="PS50885">
    <property type="entry name" value="HAMP"/>
    <property type="match status" value="1"/>
</dbReference>
<keyword evidence="7" id="KW-1185">Reference proteome</keyword>
<evidence type="ECO:0000256" key="1">
    <source>
        <dbReference type="ARBA" id="ARBA00029447"/>
    </source>
</evidence>
<dbReference type="EMBL" id="JBBUTF010000005">
    <property type="protein sequence ID" value="MEK8025553.1"/>
    <property type="molecule type" value="Genomic_DNA"/>
</dbReference>
<keyword evidence="3" id="KW-1133">Transmembrane helix</keyword>
<feature type="domain" description="Methyl-accepting transducer" evidence="4">
    <location>
        <begin position="355"/>
        <end position="584"/>
    </location>
</feature>
<dbReference type="InterPro" id="IPR051310">
    <property type="entry name" value="MCP_chemotaxis"/>
</dbReference>
<dbReference type="PANTHER" id="PTHR43531:SF7">
    <property type="entry name" value="AEROTAXIS RECEPTOR"/>
    <property type="match status" value="1"/>
</dbReference>
<feature type="domain" description="HAMP" evidence="5">
    <location>
        <begin position="304"/>
        <end position="350"/>
    </location>
</feature>
<accession>A0ABU9B6Q0</accession>
<dbReference type="CDD" id="cd11386">
    <property type="entry name" value="MCP_signal"/>
    <property type="match status" value="1"/>
</dbReference>
<proteinExistence type="inferred from homology"/>
<dbReference type="PANTHER" id="PTHR43531">
    <property type="entry name" value="PROTEIN ICFG"/>
    <property type="match status" value="1"/>
</dbReference>
<dbReference type="SUPFAM" id="SSF58104">
    <property type="entry name" value="Methyl-accepting chemotaxis protein (MCP) signaling domain"/>
    <property type="match status" value="1"/>
</dbReference>
<keyword evidence="2" id="KW-0807">Transducer</keyword>
<dbReference type="SMART" id="SM00283">
    <property type="entry name" value="MA"/>
    <property type="match status" value="1"/>
</dbReference>
<dbReference type="Pfam" id="PF00672">
    <property type="entry name" value="HAMP"/>
    <property type="match status" value="1"/>
</dbReference>
<dbReference type="PRINTS" id="PR00260">
    <property type="entry name" value="CHEMTRNSDUCR"/>
</dbReference>
<dbReference type="RefSeq" id="WP_341373337.1">
    <property type="nucleotide sequence ID" value="NZ_JBBUTF010000005.1"/>
</dbReference>
<dbReference type="Pfam" id="PF00015">
    <property type="entry name" value="MCPsignal"/>
    <property type="match status" value="1"/>
</dbReference>
<comment type="similarity">
    <text evidence="1">Belongs to the methyl-accepting chemotaxis (MCP) protein family.</text>
</comment>
<evidence type="ECO:0000259" key="5">
    <source>
        <dbReference type="PROSITE" id="PS50885"/>
    </source>
</evidence>
<keyword evidence="3" id="KW-0812">Transmembrane</keyword>
<protein>
    <submittedName>
        <fullName evidence="6">Methyl-accepting chemotaxis protein</fullName>
    </submittedName>
</protein>
<dbReference type="Gene3D" id="1.10.287.950">
    <property type="entry name" value="Methyl-accepting chemotaxis protein"/>
    <property type="match status" value="1"/>
</dbReference>
<dbReference type="PROSITE" id="PS50111">
    <property type="entry name" value="CHEMOTAXIS_TRANSDUC_2"/>
    <property type="match status" value="1"/>
</dbReference>
<keyword evidence="3" id="KW-0472">Membrane</keyword>
<sequence>MIISLCFLLPLLAVGHGWLSDHLAMRDVTRLERDGVHLARASLPLMQAVDALQRQAAAGDAAGQQKALDAAKDALTPLRAALQAADPRLDLAAAVREIDDRLQRHAVGGSGSAASGDAQVLQAVLALIDQIEDASGLALDPELRTFYLMLASVHELPRLQQQFSLQQAAQARPADHATAARDLARHTAQAALVMERVSAALAKVSADRKAAGLSSALPEAEALAQADARYDQAAPDARAALADERTQALTALQQRLLMDLEAGLDARLQREATTLTALTLIVGVGLVAGAYLFWSFYLVMRGGLAETQRHLQAMTAGDLTTSPVPWGHDEAAELMRAVARMQDALRAIVHDVRQGSDVILHSSSEIANGAMDLSARTEQTAANIEQTASAMEQISGTVQNSAQSADQAAELARHNAEAAQRGGQVMDQVVQTMQAIGQSSARIGEIIGTIDGIAFQTNILALNAAVEAARAGEAGRGFAVVAGEVRLLAQRAGAAAREIRQLIQRSGEQVETGGQIVGSAREAIAEVVASARHMGQHVQQIAVGAREQSAGVQQVGQAAQELDRSTQSNAALVEETAAAAASLKDQAGQLVQRVAAFRLPAELEPVSAAEQLSRGAPVFDFDKAVQAHQAWKVKLRSAIAKREPLDADKLCRDDQCPLGQWLHGDGRVRWSHAPVFSRLIQEHAAFHRAAGAIAHTINRGDYTQAERLMASGSDFATASNITITTILQAKREL</sequence>
<feature type="transmembrane region" description="Helical" evidence="3">
    <location>
        <begin position="277"/>
        <end position="299"/>
    </location>
</feature>
<dbReference type="InterPro" id="IPR025991">
    <property type="entry name" value="Chemoreceptor_zinc-bind_dom"/>
</dbReference>
<evidence type="ECO:0000256" key="3">
    <source>
        <dbReference type="SAM" id="Phobius"/>
    </source>
</evidence>
<dbReference type="Pfam" id="PF13682">
    <property type="entry name" value="CZB"/>
    <property type="match status" value="1"/>
</dbReference>
<evidence type="ECO:0000313" key="6">
    <source>
        <dbReference type="EMBL" id="MEK8025553.1"/>
    </source>
</evidence>
<dbReference type="Proteomes" id="UP001368500">
    <property type="component" value="Unassembled WGS sequence"/>
</dbReference>
<organism evidence="6 7">
    <name type="scientific">Pseudaquabacterium rugosum</name>
    <dbReference type="NCBI Taxonomy" id="2984194"/>
    <lineage>
        <taxon>Bacteria</taxon>
        <taxon>Pseudomonadati</taxon>
        <taxon>Pseudomonadota</taxon>
        <taxon>Betaproteobacteria</taxon>
        <taxon>Burkholderiales</taxon>
        <taxon>Sphaerotilaceae</taxon>
        <taxon>Pseudaquabacterium</taxon>
    </lineage>
</organism>
<dbReference type="InterPro" id="IPR004090">
    <property type="entry name" value="Chemotax_Me-accpt_rcpt"/>
</dbReference>
<reference evidence="6 7" key="1">
    <citation type="submission" date="2024-04" db="EMBL/GenBank/DDBJ databases">
        <title>Novel species of the genus Ideonella isolated from streams.</title>
        <authorList>
            <person name="Lu H."/>
        </authorList>
    </citation>
    <scope>NUCLEOTIDE SEQUENCE [LARGE SCALE GENOMIC DNA]</scope>
    <source>
        <strain evidence="6 7">BYS139W</strain>
    </source>
</reference>
<evidence type="ECO:0000259" key="4">
    <source>
        <dbReference type="PROSITE" id="PS50111"/>
    </source>
</evidence>
<dbReference type="Gene3D" id="1.20.120.30">
    <property type="entry name" value="Aspartate receptor, ligand-binding domain"/>
    <property type="match status" value="1"/>
</dbReference>
<gene>
    <name evidence="6" type="ORF">AACH11_06225</name>
</gene>
<comment type="caution">
    <text evidence="6">The sequence shown here is derived from an EMBL/GenBank/DDBJ whole genome shotgun (WGS) entry which is preliminary data.</text>
</comment>
<evidence type="ECO:0000256" key="2">
    <source>
        <dbReference type="PROSITE-ProRule" id="PRU00284"/>
    </source>
</evidence>
<name>A0ABU9B6Q0_9BURK</name>
<dbReference type="SMART" id="SM00304">
    <property type="entry name" value="HAMP"/>
    <property type="match status" value="1"/>
</dbReference>
<dbReference type="InterPro" id="IPR003660">
    <property type="entry name" value="HAMP_dom"/>
</dbReference>
<evidence type="ECO:0000313" key="7">
    <source>
        <dbReference type="Proteomes" id="UP001368500"/>
    </source>
</evidence>
<dbReference type="InterPro" id="IPR004089">
    <property type="entry name" value="MCPsignal_dom"/>
</dbReference>